<sequence length="434" mass="52510">MQNDPIIQVYSLWDPNDIYYLTLRVGTQEKIKIQYRTWDEKLKCLNTYDMNNIDKLNHYKYIKKHDYCNIQTDCSFQSVNKKNLIIFQQNPRLRNIQILHFLIIGMLFFKKKQKSQVNMANINQFLQQILEENQLVYMIVRIVRDIQSKISGIQAKYLIPSKFNWERIKILDEIAYPPLIKYQEQKQQMYQNSYRIRHLNGERVQRLMRDEFYGFELQDYENICILKKGLFQNGHFQGELIEFDKQRNELIHYISIKVNNKGEKLGEDVRICYISIQVNPIVFKMKRYYRGEFNSDKQNGNGIMIQYNNQEERNIQFYYSGRWQDGFLNSFGIFENLNQKANEQQLQERQQDKRKLQYRKYIGQFNETQFHGQGIAYLMKKIVQDKWGEKIALTGKFQRNILVGQYIKTELDKETSNQKKKNKFSNIFKYFDCC</sequence>
<name>A0A8S1XBP5_PAROT</name>
<evidence type="ECO:0000313" key="2">
    <source>
        <dbReference type="Proteomes" id="UP000683925"/>
    </source>
</evidence>
<organism evidence="1 2">
    <name type="scientific">Paramecium octaurelia</name>
    <dbReference type="NCBI Taxonomy" id="43137"/>
    <lineage>
        <taxon>Eukaryota</taxon>
        <taxon>Sar</taxon>
        <taxon>Alveolata</taxon>
        <taxon>Ciliophora</taxon>
        <taxon>Intramacronucleata</taxon>
        <taxon>Oligohymenophorea</taxon>
        <taxon>Peniculida</taxon>
        <taxon>Parameciidae</taxon>
        <taxon>Paramecium</taxon>
    </lineage>
</organism>
<dbReference type="Proteomes" id="UP000683925">
    <property type="component" value="Unassembled WGS sequence"/>
</dbReference>
<reference evidence="1" key="1">
    <citation type="submission" date="2021-01" db="EMBL/GenBank/DDBJ databases">
        <authorList>
            <consortium name="Genoscope - CEA"/>
            <person name="William W."/>
        </authorList>
    </citation>
    <scope>NUCLEOTIDE SEQUENCE</scope>
</reference>
<comment type="caution">
    <text evidence="1">The sequence shown here is derived from an EMBL/GenBank/DDBJ whole genome shotgun (WGS) entry which is preliminary data.</text>
</comment>
<accession>A0A8S1XBP5</accession>
<evidence type="ECO:0000313" key="1">
    <source>
        <dbReference type="EMBL" id="CAD8198389.1"/>
    </source>
</evidence>
<dbReference type="OrthoDB" id="10464837at2759"/>
<keyword evidence="2" id="KW-1185">Reference proteome</keyword>
<dbReference type="EMBL" id="CAJJDP010000116">
    <property type="protein sequence ID" value="CAD8198389.1"/>
    <property type="molecule type" value="Genomic_DNA"/>
</dbReference>
<dbReference type="AlphaFoldDB" id="A0A8S1XBP5"/>
<proteinExistence type="predicted"/>
<dbReference type="OMA" id="LMRDEFY"/>
<protein>
    <submittedName>
        <fullName evidence="1">Uncharacterized protein</fullName>
    </submittedName>
</protein>
<gene>
    <name evidence="1" type="ORF">POCTA_138.1.T1160190</name>
</gene>